<keyword evidence="4" id="KW-0699">rRNA-binding</keyword>
<dbReference type="HAMAP" id="MF_00075">
    <property type="entry name" value="IF_1"/>
    <property type="match status" value="1"/>
</dbReference>
<dbReference type="NCBIfam" id="TIGR00008">
    <property type="entry name" value="infA"/>
    <property type="match status" value="1"/>
</dbReference>
<comment type="caution">
    <text evidence="7">The sequence shown here is derived from an EMBL/GenBank/DDBJ whole genome shotgun (WGS) entry which is preliminary data.</text>
</comment>
<dbReference type="SUPFAM" id="SSF50249">
    <property type="entry name" value="Nucleic acid-binding proteins"/>
    <property type="match status" value="1"/>
</dbReference>
<evidence type="ECO:0000313" key="8">
    <source>
        <dbReference type="Proteomes" id="UP000003688"/>
    </source>
</evidence>
<dbReference type="PANTHER" id="PTHR33370">
    <property type="entry name" value="TRANSLATION INITIATION FACTOR IF-1, CHLOROPLASTIC"/>
    <property type="match status" value="1"/>
</dbReference>
<evidence type="ECO:0000256" key="3">
    <source>
        <dbReference type="ARBA" id="ARBA00022917"/>
    </source>
</evidence>
<evidence type="ECO:0000256" key="2">
    <source>
        <dbReference type="ARBA" id="ARBA00022540"/>
    </source>
</evidence>
<dbReference type="STRING" id="320771.Cflav_PD4395"/>
<dbReference type="GO" id="GO:0005829">
    <property type="term" value="C:cytosol"/>
    <property type="evidence" value="ECO:0007669"/>
    <property type="project" value="TreeGrafter"/>
</dbReference>
<dbReference type="Pfam" id="PF01176">
    <property type="entry name" value="eIF-1a"/>
    <property type="match status" value="1"/>
</dbReference>
<name>B9XFL0_PEDPL</name>
<dbReference type="InterPro" id="IPR012340">
    <property type="entry name" value="NA-bd_OB-fold"/>
</dbReference>
<comment type="subcellular location">
    <subcellularLocation>
        <location evidence="4">Cytoplasm</location>
    </subcellularLocation>
</comment>
<keyword evidence="4" id="KW-0694">RNA-binding</keyword>
<dbReference type="EMBL" id="ABOX02000010">
    <property type="protein sequence ID" value="EEF61374.1"/>
    <property type="molecule type" value="Genomic_DNA"/>
</dbReference>
<comment type="subunit">
    <text evidence="4">Component of the 30S ribosomal translation pre-initiation complex which assembles on the 30S ribosome in the order IF-2 and IF-3, IF-1 and N-formylmethionyl-tRNA(fMet); mRNA recruitment can occur at any time during PIC assembly.</text>
</comment>
<dbReference type="InterPro" id="IPR006196">
    <property type="entry name" value="RNA-binding_domain_S1_IF1"/>
</dbReference>
<sequence>MAREDAIKAEGSVVEALPNTVYRVELANGHQVMAHFKRRAMAREIRLVPGDKVILEMTPFDLSTGCIIWNQEKV</sequence>
<dbReference type="GO" id="GO:0019843">
    <property type="term" value="F:rRNA binding"/>
    <property type="evidence" value="ECO:0007669"/>
    <property type="project" value="UniProtKB-UniRule"/>
</dbReference>
<dbReference type="Gene3D" id="2.40.50.140">
    <property type="entry name" value="Nucleic acid-binding proteins"/>
    <property type="match status" value="1"/>
</dbReference>
<keyword evidence="8" id="KW-1185">Reference proteome</keyword>
<accession>B9XFL0</accession>
<comment type="similarity">
    <text evidence="1 4">Belongs to the IF-1 family.</text>
</comment>
<dbReference type="InterPro" id="IPR004368">
    <property type="entry name" value="TIF_IF1"/>
</dbReference>
<dbReference type="RefSeq" id="WP_007414606.1">
    <property type="nucleotide sequence ID" value="NZ_ABOX02000010.1"/>
</dbReference>
<dbReference type="AlphaFoldDB" id="B9XFL0"/>
<evidence type="ECO:0000256" key="5">
    <source>
        <dbReference type="NCBIfam" id="TIGR00008"/>
    </source>
</evidence>
<evidence type="ECO:0000259" key="6">
    <source>
        <dbReference type="PROSITE" id="PS50832"/>
    </source>
</evidence>
<feature type="domain" description="S1-like" evidence="6">
    <location>
        <begin position="1"/>
        <end position="72"/>
    </location>
</feature>
<reference evidence="7 8" key="1">
    <citation type="journal article" date="2011" name="J. Bacteriol.">
        <title>Genome sequence of 'Pedosphaera parvula' Ellin514, an aerobic Verrucomicrobial isolate from pasture soil.</title>
        <authorList>
            <person name="Kant R."/>
            <person name="van Passel M.W."/>
            <person name="Sangwan P."/>
            <person name="Palva A."/>
            <person name="Lucas S."/>
            <person name="Copeland A."/>
            <person name="Lapidus A."/>
            <person name="Glavina Del Rio T."/>
            <person name="Dalin E."/>
            <person name="Tice H."/>
            <person name="Bruce D."/>
            <person name="Goodwin L."/>
            <person name="Pitluck S."/>
            <person name="Chertkov O."/>
            <person name="Larimer F.W."/>
            <person name="Land M.L."/>
            <person name="Hauser L."/>
            <person name="Brettin T.S."/>
            <person name="Detter J.C."/>
            <person name="Han S."/>
            <person name="de Vos W.M."/>
            <person name="Janssen P.H."/>
            <person name="Smidt H."/>
        </authorList>
    </citation>
    <scope>NUCLEOTIDE SEQUENCE [LARGE SCALE GENOMIC DNA]</scope>
    <source>
        <strain evidence="7 8">Ellin514</strain>
    </source>
</reference>
<evidence type="ECO:0000256" key="4">
    <source>
        <dbReference type="HAMAP-Rule" id="MF_00075"/>
    </source>
</evidence>
<gene>
    <name evidence="4" type="primary">infA</name>
    <name evidence="7" type="ORF">Cflav_PD4395</name>
</gene>
<dbReference type="OrthoDB" id="9803250at2"/>
<keyword evidence="4" id="KW-0963">Cytoplasm</keyword>
<protein>
    <recommendedName>
        <fullName evidence="4 5">Translation initiation factor IF-1</fullName>
    </recommendedName>
</protein>
<dbReference type="Proteomes" id="UP000003688">
    <property type="component" value="Unassembled WGS sequence"/>
</dbReference>
<dbReference type="PANTHER" id="PTHR33370:SF1">
    <property type="entry name" value="TRANSLATION INITIATION FACTOR IF-1, CHLOROPLASTIC"/>
    <property type="match status" value="1"/>
</dbReference>
<proteinExistence type="inferred from homology"/>
<keyword evidence="2 4" id="KW-0396">Initiation factor</keyword>
<organism evidence="7 8">
    <name type="scientific">Pedosphaera parvula (strain Ellin514)</name>
    <dbReference type="NCBI Taxonomy" id="320771"/>
    <lineage>
        <taxon>Bacteria</taxon>
        <taxon>Pseudomonadati</taxon>
        <taxon>Verrucomicrobiota</taxon>
        <taxon>Pedosphaerae</taxon>
        <taxon>Pedosphaerales</taxon>
        <taxon>Pedosphaeraceae</taxon>
        <taxon>Pedosphaera</taxon>
    </lineage>
</organism>
<dbReference type="GO" id="GO:0043022">
    <property type="term" value="F:ribosome binding"/>
    <property type="evidence" value="ECO:0007669"/>
    <property type="project" value="UniProtKB-UniRule"/>
</dbReference>
<dbReference type="GO" id="GO:0003743">
    <property type="term" value="F:translation initiation factor activity"/>
    <property type="evidence" value="ECO:0007669"/>
    <property type="project" value="UniProtKB-UniRule"/>
</dbReference>
<comment type="function">
    <text evidence="4">One of the essential components for the initiation of protein synthesis. Stabilizes the binding of IF-2 and IF-3 on the 30S subunit to which N-formylmethionyl-tRNA(fMet) subsequently binds. Helps modulate mRNA selection, yielding the 30S pre-initiation complex (PIC). Upon addition of the 50S ribosomal subunit IF-1, IF-2 and IF-3 are released leaving the mature 70S translation initiation complex.</text>
</comment>
<evidence type="ECO:0000313" key="7">
    <source>
        <dbReference type="EMBL" id="EEF61374.1"/>
    </source>
</evidence>
<keyword evidence="3 4" id="KW-0648">Protein biosynthesis</keyword>
<dbReference type="PROSITE" id="PS50832">
    <property type="entry name" value="S1_IF1_TYPE"/>
    <property type="match status" value="1"/>
</dbReference>
<evidence type="ECO:0000256" key="1">
    <source>
        <dbReference type="ARBA" id="ARBA00010939"/>
    </source>
</evidence>